<dbReference type="PANTHER" id="PTHR42812:SF12">
    <property type="entry name" value="BETA-XYLOSIDASE-RELATED"/>
    <property type="match status" value="1"/>
</dbReference>
<evidence type="ECO:0000256" key="4">
    <source>
        <dbReference type="SAM" id="SignalP"/>
    </source>
</evidence>
<reference evidence="5 6" key="1">
    <citation type="submission" date="2018-07" db="EMBL/GenBank/DDBJ databases">
        <title>Freshwater and sediment microbial communities from various areas in North America, analyzing microbe dynamics in response to fracking.</title>
        <authorList>
            <person name="Lamendella R."/>
        </authorList>
    </citation>
    <scope>NUCLEOTIDE SEQUENCE [LARGE SCALE GENOMIC DNA]</scope>
    <source>
        <strain evidence="5 6">160A</strain>
    </source>
</reference>
<dbReference type="PANTHER" id="PTHR42812">
    <property type="entry name" value="BETA-XYLOSIDASE"/>
    <property type="match status" value="1"/>
</dbReference>
<dbReference type="GO" id="GO:0005975">
    <property type="term" value="P:carbohydrate metabolic process"/>
    <property type="evidence" value="ECO:0007669"/>
    <property type="project" value="InterPro"/>
</dbReference>
<accession>A0A2T0XER5</accession>
<feature type="signal peptide" evidence="4">
    <location>
        <begin position="1"/>
        <end position="20"/>
    </location>
</feature>
<dbReference type="Pfam" id="PF04616">
    <property type="entry name" value="Glyco_hydro_43"/>
    <property type="match status" value="1"/>
</dbReference>
<keyword evidence="6" id="KW-1185">Reference proteome</keyword>
<feature type="chain" id="PRO_5030056627" evidence="4">
    <location>
        <begin position="21"/>
        <end position="178"/>
    </location>
</feature>
<proteinExistence type="inferred from homology"/>
<keyword evidence="2 5" id="KW-0378">Hydrolase</keyword>
<protein>
    <submittedName>
        <fullName evidence="5">Glycosyl hydrolase family 43</fullName>
    </submittedName>
</protein>
<dbReference type="InterPro" id="IPR023296">
    <property type="entry name" value="Glyco_hydro_beta-prop_sf"/>
</dbReference>
<dbReference type="GO" id="GO:0004553">
    <property type="term" value="F:hydrolase activity, hydrolyzing O-glycosyl compounds"/>
    <property type="evidence" value="ECO:0007669"/>
    <property type="project" value="InterPro"/>
</dbReference>
<evidence type="ECO:0000313" key="6">
    <source>
        <dbReference type="Proteomes" id="UP000252733"/>
    </source>
</evidence>
<dbReference type="InterPro" id="IPR006710">
    <property type="entry name" value="Glyco_hydro_43"/>
</dbReference>
<dbReference type="EMBL" id="QPIZ01000010">
    <property type="protein sequence ID" value="RCW35332.1"/>
    <property type="molecule type" value="Genomic_DNA"/>
</dbReference>
<dbReference type="InterPro" id="IPR051795">
    <property type="entry name" value="Glycosyl_Hydrlase_43"/>
</dbReference>
<organism evidence="5 6">
    <name type="scientific">Marinilabilia salmonicolor</name>
    <dbReference type="NCBI Taxonomy" id="989"/>
    <lineage>
        <taxon>Bacteria</taxon>
        <taxon>Pseudomonadati</taxon>
        <taxon>Bacteroidota</taxon>
        <taxon>Bacteroidia</taxon>
        <taxon>Marinilabiliales</taxon>
        <taxon>Marinilabiliaceae</taxon>
        <taxon>Marinilabilia</taxon>
    </lineage>
</organism>
<comment type="caution">
    <text evidence="5">The sequence shown here is derived from an EMBL/GenBank/DDBJ whole genome shotgun (WGS) entry which is preliminary data.</text>
</comment>
<evidence type="ECO:0000313" key="5">
    <source>
        <dbReference type="EMBL" id="RCW35332.1"/>
    </source>
</evidence>
<dbReference type="Proteomes" id="UP000252733">
    <property type="component" value="Unassembled WGS sequence"/>
</dbReference>
<keyword evidence="3" id="KW-0326">Glycosidase</keyword>
<evidence type="ECO:0000256" key="1">
    <source>
        <dbReference type="ARBA" id="ARBA00009865"/>
    </source>
</evidence>
<evidence type="ECO:0000256" key="3">
    <source>
        <dbReference type="ARBA" id="ARBA00023295"/>
    </source>
</evidence>
<keyword evidence="4" id="KW-0732">Signal</keyword>
<name>A0A2T0XER5_9BACT</name>
<sequence>MKLYLSTVALLFFSISFSQQVNPNPWVMAADTAAEITYTNPVIPGFYPDPSVCRVGDDYYLVNSSFEYFPGVPVFHSKDLINCEQIGHCITRNEQINGEVNIFAPTIRFYNGTFYLITTNVAHGGNFFMTAKDPAGPWSNAFWMDMSEIDPDLFIDDNGKASRVPAVYDWFEYAAINE</sequence>
<dbReference type="SUPFAM" id="SSF75005">
    <property type="entry name" value="Arabinanase/levansucrase/invertase"/>
    <property type="match status" value="1"/>
</dbReference>
<comment type="similarity">
    <text evidence="1">Belongs to the glycosyl hydrolase 43 family.</text>
</comment>
<dbReference type="Gene3D" id="2.115.10.20">
    <property type="entry name" value="Glycosyl hydrolase domain, family 43"/>
    <property type="match status" value="1"/>
</dbReference>
<gene>
    <name evidence="5" type="ORF">DFO77_11099</name>
</gene>
<evidence type="ECO:0000256" key="2">
    <source>
        <dbReference type="ARBA" id="ARBA00022801"/>
    </source>
</evidence>
<dbReference type="AlphaFoldDB" id="A0A2T0XER5"/>
<dbReference type="RefSeq" id="WP_258176732.1">
    <property type="nucleotide sequence ID" value="NZ_PVTS01000012.1"/>
</dbReference>